<reference evidence="3 4" key="1">
    <citation type="journal article" date="2017" name="BMC Microbiol.">
        <title>Comparative genomics of Enterococcus spp. isolated from bovine feces.</title>
        <authorList>
            <person name="Beukers A.G."/>
            <person name="Zaheer R."/>
            <person name="Goji N."/>
            <person name="Amoako K.K."/>
            <person name="Chaves A.V."/>
            <person name="Ward M.P."/>
            <person name="McAllister T.A."/>
        </authorList>
    </citation>
    <scope>NUCLEOTIDE SEQUENCE [LARGE SCALE GENOMIC DNA]</scope>
    <source>
        <strain evidence="3 4">F1129D 143</strain>
    </source>
</reference>
<evidence type="ECO:0000256" key="2">
    <source>
        <dbReference type="SAM" id="MobiDB-lite"/>
    </source>
</evidence>
<dbReference type="RefSeq" id="WP_081184021.1">
    <property type="nucleotide sequence ID" value="NZ_MJEA01000008.1"/>
</dbReference>
<sequence length="385" mass="45370">MNNVTVQNVLDVLAEKNKELAREFKTLEIDLEENLKRLKGKVKDIQKQSNVHNQSNKTINEPSELTKRFVSLLDTLTKEGLYSFRLMLISKYKSMLPKIDQSKLKNLIEQKDQKNGFKQLLEANPLLKIEHENKEIHKDFSKLKEQTKPDPKLAEIVAHKIMYNVSTLTPEQKEIALNAVVEMFEDEKVRKDILDSVNSRPKESMEKLQMFYPKVYEQFMKLKTVEDFEHVGRVIEKIKKCDDLDYKDEKALIEDLENRQNRFDKDEKKYYFSKMELKKANSDIYKQFLNAENLPPHLQDRMKEKMTNLTLDSDVKKLLFADLDKRLQPVNEKQQGNAKTEELEKGVNKTIRKSRVSFLMNTATQKAQDHHPKEKNNAQNQQREK</sequence>
<gene>
    <name evidence="3" type="ORF">BH747_08900</name>
</gene>
<dbReference type="AlphaFoldDB" id="A0A1V8YV35"/>
<organism evidence="3 4">
    <name type="scientific">Enterococcus villorum</name>
    <dbReference type="NCBI Taxonomy" id="112904"/>
    <lineage>
        <taxon>Bacteria</taxon>
        <taxon>Bacillati</taxon>
        <taxon>Bacillota</taxon>
        <taxon>Bacilli</taxon>
        <taxon>Lactobacillales</taxon>
        <taxon>Enterococcaceae</taxon>
        <taxon>Enterococcus</taxon>
    </lineage>
</organism>
<evidence type="ECO:0000256" key="1">
    <source>
        <dbReference type="SAM" id="Coils"/>
    </source>
</evidence>
<keyword evidence="1" id="KW-0175">Coiled coil</keyword>
<feature type="compositionally biased region" description="Basic and acidic residues" evidence="2">
    <location>
        <begin position="367"/>
        <end position="385"/>
    </location>
</feature>
<feature type="region of interest" description="Disordered" evidence="2">
    <location>
        <begin position="360"/>
        <end position="385"/>
    </location>
</feature>
<proteinExistence type="predicted"/>
<protein>
    <submittedName>
        <fullName evidence="3">Uncharacterized protein</fullName>
    </submittedName>
</protein>
<evidence type="ECO:0000313" key="3">
    <source>
        <dbReference type="EMBL" id="OQO70019.1"/>
    </source>
</evidence>
<comment type="caution">
    <text evidence="3">The sequence shown here is derived from an EMBL/GenBank/DDBJ whole genome shotgun (WGS) entry which is preliminary data.</text>
</comment>
<dbReference type="Proteomes" id="UP000192477">
    <property type="component" value="Unassembled WGS sequence"/>
</dbReference>
<feature type="coiled-coil region" evidence="1">
    <location>
        <begin position="10"/>
        <end position="48"/>
    </location>
</feature>
<name>A0A1V8YV35_9ENTE</name>
<accession>A0A1V8YV35</accession>
<evidence type="ECO:0000313" key="4">
    <source>
        <dbReference type="Proteomes" id="UP000192477"/>
    </source>
</evidence>
<dbReference type="EMBL" id="MJEA01000008">
    <property type="protein sequence ID" value="OQO70019.1"/>
    <property type="molecule type" value="Genomic_DNA"/>
</dbReference>